<keyword evidence="4" id="KW-0275">Fatty acid biosynthesis</keyword>
<organism evidence="6 7">
    <name type="scientific">Actomonas aquatica</name>
    <dbReference type="NCBI Taxonomy" id="2866162"/>
    <lineage>
        <taxon>Bacteria</taxon>
        <taxon>Pseudomonadati</taxon>
        <taxon>Verrucomicrobiota</taxon>
        <taxon>Opitutia</taxon>
        <taxon>Opitutales</taxon>
        <taxon>Opitutaceae</taxon>
        <taxon>Actomonas</taxon>
    </lineage>
</organism>
<comment type="function">
    <text evidence="1 4">This protein is a component of the acetyl coenzyme A carboxylase complex; first, biotin carboxylase catalyzes the carboxylation of the carrier protein and then the transcarboxylase transfers the carboxyl group to form malonyl-CoA.</text>
</comment>
<evidence type="ECO:0000256" key="2">
    <source>
        <dbReference type="ARBA" id="ARBA00017562"/>
    </source>
</evidence>
<reference evidence="6 7" key="1">
    <citation type="submission" date="2023-12" db="EMBL/GenBank/DDBJ databases">
        <title>Description of an unclassified Opitutus bacterium of Verrucomicrobiota.</title>
        <authorList>
            <person name="Zhang D.-F."/>
        </authorList>
    </citation>
    <scope>NUCLEOTIDE SEQUENCE [LARGE SCALE GENOMIC DNA]</scope>
    <source>
        <strain evidence="6 7">WL0086</strain>
    </source>
</reference>
<dbReference type="RefSeq" id="WP_225919752.1">
    <property type="nucleotide sequence ID" value="NZ_CP139781.1"/>
</dbReference>
<evidence type="ECO:0000256" key="4">
    <source>
        <dbReference type="RuleBase" id="RU364072"/>
    </source>
</evidence>
<evidence type="ECO:0000313" key="7">
    <source>
        <dbReference type="Proteomes" id="UP000738431"/>
    </source>
</evidence>
<dbReference type="PRINTS" id="PR01071">
    <property type="entry name" value="ACOABIOTINCC"/>
</dbReference>
<dbReference type="Proteomes" id="UP000738431">
    <property type="component" value="Chromosome"/>
</dbReference>
<protein>
    <recommendedName>
        <fullName evidence="2 4">Biotin carboxyl carrier protein of acetyl-CoA carboxylase</fullName>
    </recommendedName>
</protein>
<name>A0ABZ1C531_9BACT</name>
<dbReference type="SUPFAM" id="SSF51230">
    <property type="entry name" value="Single hybrid motif"/>
    <property type="match status" value="1"/>
</dbReference>
<dbReference type="InterPro" id="IPR050709">
    <property type="entry name" value="Biotin_Carboxyl_Carrier/Decarb"/>
</dbReference>
<gene>
    <name evidence="6" type="primary">accB</name>
    <name evidence="6" type="ORF">K1X11_016950</name>
</gene>
<keyword evidence="4" id="KW-0276">Fatty acid metabolism</keyword>
<accession>A0ABZ1C531</accession>
<comment type="pathway">
    <text evidence="4">Lipid metabolism; fatty acid biosynthesis.</text>
</comment>
<dbReference type="EMBL" id="CP139781">
    <property type="protein sequence ID" value="WRQ86507.1"/>
    <property type="molecule type" value="Genomic_DNA"/>
</dbReference>
<dbReference type="NCBIfam" id="TIGR00531">
    <property type="entry name" value="BCCP"/>
    <property type="match status" value="1"/>
</dbReference>
<keyword evidence="7" id="KW-1185">Reference proteome</keyword>
<dbReference type="InterPro" id="IPR011053">
    <property type="entry name" value="Single_hybrid_motif"/>
</dbReference>
<proteinExistence type="predicted"/>
<evidence type="ECO:0000256" key="3">
    <source>
        <dbReference type="ARBA" id="ARBA00023267"/>
    </source>
</evidence>
<dbReference type="Gene3D" id="2.40.50.100">
    <property type="match status" value="1"/>
</dbReference>
<dbReference type="PROSITE" id="PS50968">
    <property type="entry name" value="BIOTINYL_LIPOYL"/>
    <property type="match status" value="1"/>
</dbReference>
<dbReference type="InterPro" id="IPR001249">
    <property type="entry name" value="AcCoA_biotinCC"/>
</dbReference>
<keyword evidence="3 4" id="KW-0092">Biotin</keyword>
<feature type="domain" description="Lipoyl-binding" evidence="5">
    <location>
        <begin position="84"/>
        <end position="160"/>
    </location>
</feature>
<dbReference type="PANTHER" id="PTHR45266:SF3">
    <property type="entry name" value="OXALOACETATE DECARBOXYLASE ALPHA CHAIN"/>
    <property type="match status" value="1"/>
</dbReference>
<keyword evidence="6" id="KW-0436">Ligase</keyword>
<keyword evidence="4" id="KW-0444">Lipid biosynthesis</keyword>
<dbReference type="GO" id="GO:0003989">
    <property type="term" value="F:acetyl-CoA carboxylase activity"/>
    <property type="evidence" value="ECO:0007669"/>
    <property type="project" value="UniProtKB-EC"/>
</dbReference>
<dbReference type="CDD" id="cd06850">
    <property type="entry name" value="biotinyl_domain"/>
    <property type="match status" value="1"/>
</dbReference>
<evidence type="ECO:0000256" key="1">
    <source>
        <dbReference type="ARBA" id="ARBA00003761"/>
    </source>
</evidence>
<evidence type="ECO:0000313" key="6">
    <source>
        <dbReference type="EMBL" id="WRQ86507.1"/>
    </source>
</evidence>
<dbReference type="InterPro" id="IPR000089">
    <property type="entry name" value="Biotin_lipoyl"/>
</dbReference>
<dbReference type="PANTHER" id="PTHR45266">
    <property type="entry name" value="OXALOACETATE DECARBOXYLASE ALPHA CHAIN"/>
    <property type="match status" value="1"/>
</dbReference>
<dbReference type="Pfam" id="PF00364">
    <property type="entry name" value="Biotin_lipoyl"/>
    <property type="match status" value="1"/>
</dbReference>
<sequence length="162" mass="17040">MDLKQIKQIIELMKRAELSEFAVEEEGFKLKIRRGGATATAGAPGNSTPFVIAAEPSAVSSPAPAPAPTAIGAAAAEPAEEAGVTYIKSPMVGTFYRSPSPDSKPFAEAGTKVTESSVVCIIEAMKIMNEIQAEVKGTILDVLVENGEPVEYGQRLFKVKSA</sequence>
<keyword evidence="4" id="KW-0443">Lipid metabolism</keyword>
<evidence type="ECO:0000259" key="5">
    <source>
        <dbReference type="PROSITE" id="PS50968"/>
    </source>
</evidence>